<gene>
    <name evidence="7" type="ORF">EB796_003586</name>
</gene>
<evidence type="ECO:0000256" key="5">
    <source>
        <dbReference type="ARBA" id="ARBA00023136"/>
    </source>
</evidence>
<proteinExistence type="inferred from homology"/>
<accession>A0A7J7KHG1</accession>
<evidence type="ECO:0000256" key="1">
    <source>
        <dbReference type="ARBA" id="ARBA00004141"/>
    </source>
</evidence>
<dbReference type="AlphaFoldDB" id="A0A7J7KHG1"/>
<sequence length="176" mass="19452">MYINVNSTNICSFQHLNEYTTLSLCTSRVYIPGYWLIDNLWLQLGPPILDWPTVQKKLPWGVIILLGGGFALADMCKKSGLSDWLGCKLGVLDSIPPSALVFICGVVMTFFTEFTSNTSSASIFLPILAQLVKSGMLRNFLCLGACMLAINTWGTAYFKLNTFPDWANITTTSQCT</sequence>
<evidence type="ECO:0000256" key="4">
    <source>
        <dbReference type="ARBA" id="ARBA00022989"/>
    </source>
</evidence>
<dbReference type="Pfam" id="PF00939">
    <property type="entry name" value="Na_sulph_symp"/>
    <property type="match status" value="1"/>
</dbReference>
<comment type="subcellular location">
    <subcellularLocation>
        <location evidence="1">Membrane</location>
        <topology evidence="1">Multi-pass membrane protein</topology>
    </subcellularLocation>
</comment>
<evidence type="ECO:0000256" key="2">
    <source>
        <dbReference type="ARBA" id="ARBA00006772"/>
    </source>
</evidence>
<dbReference type="GO" id="GO:0005886">
    <property type="term" value="C:plasma membrane"/>
    <property type="evidence" value="ECO:0007669"/>
    <property type="project" value="TreeGrafter"/>
</dbReference>
<evidence type="ECO:0000313" key="7">
    <source>
        <dbReference type="EMBL" id="KAF6038110.1"/>
    </source>
</evidence>
<dbReference type="Proteomes" id="UP000593567">
    <property type="component" value="Unassembled WGS sequence"/>
</dbReference>
<dbReference type="GO" id="GO:0005310">
    <property type="term" value="F:dicarboxylic acid transmembrane transporter activity"/>
    <property type="evidence" value="ECO:0007669"/>
    <property type="project" value="UniProtKB-ARBA"/>
</dbReference>
<dbReference type="InterPro" id="IPR001898">
    <property type="entry name" value="SLC13A/DASS"/>
</dbReference>
<feature type="transmembrane region" description="Helical" evidence="6">
    <location>
        <begin position="136"/>
        <end position="158"/>
    </location>
</feature>
<dbReference type="EMBL" id="VXIV02000469">
    <property type="protein sequence ID" value="KAF6038110.1"/>
    <property type="molecule type" value="Genomic_DNA"/>
</dbReference>
<comment type="similarity">
    <text evidence="2">Belongs to the SLC13A/DASS transporter (TC 2.A.47) family. NADC subfamily.</text>
</comment>
<dbReference type="PANTHER" id="PTHR10283">
    <property type="entry name" value="SOLUTE CARRIER FAMILY 13 MEMBER"/>
    <property type="match status" value="1"/>
</dbReference>
<reference evidence="7" key="1">
    <citation type="submission" date="2020-06" db="EMBL/GenBank/DDBJ databases">
        <title>Draft genome of Bugula neritina, a colonial animal packing powerful symbionts and potential medicines.</title>
        <authorList>
            <person name="Rayko M."/>
        </authorList>
    </citation>
    <scope>NUCLEOTIDE SEQUENCE [LARGE SCALE GENOMIC DNA]</scope>
    <source>
        <strain evidence="7">Kwan_BN1</strain>
    </source>
</reference>
<name>A0A7J7KHG1_BUGNE</name>
<evidence type="ECO:0000256" key="3">
    <source>
        <dbReference type="ARBA" id="ARBA00022692"/>
    </source>
</evidence>
<evidence type="ECO:0000256" key="6">
    <source>
        <dbReference type="SAM" id="Phobius"/>
    </source>
</evidence>
<evidence type="ECO:0000313" key="8">
    <source>
        <dbReference type="Proteomes" id="UP000593567"/>
    </source>
</evidence>
<feature type="transmembrane region" description="Helical" evidence="6">
    <location>
        <begin position="58"/>
        <end position="75"/>
    </location>
</feature>
<keyword evidence="8" id="KW-1185">Reference proteome</keyword>
<keyword evidence="5 6" id="KW-0472">Membrane</keyword>
<dbReference type="GO" id="GO:0015556">
    <property type="term" value="F:C4-dicarboxylate transmembrane transporter activity"/>
    <property type="evidence" value="ECO:0007669"/>
    <property type="project" value="UniProtKB-ARBA"/>
</dbReference>
<comment type="caution">
    <text evidence="7">The sequence shown here is derived from an EMBL/GenBank/DDBJ whole genome shotgun (WGS) entry which is preliminary data.</text>
</comment>
<keyword evidence="4 6" id="KW-1133">Transmembrane helix</keyword>
<dbReference type="OrthoDB" id="6493944at2759"/>
<feature type="transmembrane region" description="Helical" evidence="6">
    <location>
        <begin position="95"/>
        <end position="115"/>
    </location>
</feature>
<keyword evidence="3 6" id="KW-0812">Transmembrane</keyword>
<organism evidence="7 8">
    <name type="scientific">Bugula neritina</name>
    <name type="common">Brown bryozoan</name>
    <name type="synonym">Sertularia neritina</name>
    <dbReference type="NCBI Taxonomy" id="10212"/>
    <lineage>
        <taxon>Eukaryota</taxon>
        <taxon>Metazoa</taxon>
        <taxon>Spiralia</taxon>
        <taxon>Lophotrochozoa</taxon>
        <taxon>Bryozoa</taxon>
        <taxon>Gymnolaemata</taxon>
        <taxon>Cheilostomatida</taxon>
        <taxon>Flustrina</taxon>
        <taxon>Buguloidea</taxon>
        <taxon>Bugulidae</taxon>
        <taxon>Bugula</taxon>
    </lineage>
</organism>
<protein>
    <submittedName>
        <fullName evidence="7">SLC13A5</fullName>
    </submittedName>
</protein>
<dbReference type="PANTHER" id="PTHR10283:SF82">
    <property type="entry name" value="SOLUTE CARRIER FAMILY 13 MEMBER 2"/>
    <property type="match status" value="1"/>
</dbReference>